<evidence type="ECO:0000313" key="2">
    <source>
        <dbReference type="Proteomes" id="UP001056120"/>
    </source>
</evidence>
<dbReference type="Proteomes" id="UP001056120">
    <property type="component" value="Linkage Group LG09"/>
</dbReference>
<evidence type="ECO:0000313" key="1">
    <source>
        <dbReference type="EMBL" id="KAI3805519.1"/>
    </source>
</evidence>
<reference evidence="2" key="1">
    <citation type="journal article" date="2022" name="Mol. Ecol. Resour.">
        <title>The genomes of chicory, endive, great burdock and yacon provide insights into Asteraceae palaeo-polyploidization history and plant inulin production.</title>
        <authorList>
            <person name="Fan W."/>
            <person name="Wang S."/>
            <person name="Wang H."/>
            <person name="Wang A."/>
            <person name="Jiang F."/>
            <person name="Liu H."/>
            <person name="Zhao H."/>
            <person name="Xu D."/>
            <person name="Zhang Y."/>
        </authorList>
    </citation>
    <scope>NUCLEOTIDE SEQUENCE [LARGE SCALE GENOMIC DNA]</scope>
    <source>
        <strain evidence="2">cv. Yunnan</strain>
    </source>
</reference>
<sequence>MLWKWLHLLPRKFVKAAVSIVDRVVDLLVSLLAAPLVRLFLWLFNLLAQVVDVGKGFSRVYQEIQEMAGKVSRALDTAMEEVASFAKNVMGRLRTLVPC</sequence>
<accession>A0ACB9IC49</accession>
<keyword evidence="2" id="KW-1185">Reference proteome</keyword>
<dbReference type="EMBL" id="CM042026">
    <property type="protein sequence ID" value="KAI3805519.1"/>
    <property type="molecule type" value="Genomic_DNA"/>
</dbReference>
<gene>
    <name evidence="1" type="ORF">L1987_27969</name>
</gene>
<proteinExistence type="predicted"/>
<reference evidence="1 2" key="2">
    <citation type="journal article" date="2022" name="Mol. Ecol. Resour.">
        <title>The genomes of chicory, endive, great burdock and yacon provide insights into Asteraceae paleo-polyploidization history and plant inulin production.</title>
        <authorList>
            <person name="Fan W."/>
            <person name="Wang S."/>
            <person name="Wang H."/>
            <person name="Wang A."/>
            <person name="Jiang F."/>
            <person name="Liu H."/>
            <person name="Zhao H."/>
            <person name="Xu D."/>
            <person name="Zhang Y."/>
        </authorList>
    </citation>
    <scope>NUCLEOTIDE SEQUENCE [LARGE SCALE GENOMIC DNA]</scope>
    <source>
        <strain evidence="2">cv. Yunnan</strain>
        <tissue evidence="1">Leaves</tissue>
    </source>
</reference>
<protein>
    <submittedName>
        <fullName evidence="1">Uncharacterized protein</fullName>
    </submittedName>
</protein>
<organism evidence="1 2">
    <name type="scientific">Smallanthus sonchifolius</name>
    <dbReference type="NCBI Taxonomy" id="185202"/>
    <lineage>
        <taxon>Eukaryota</taxon>
        <taxon>Viridiplantae</taxon>
        <taxon>Streptophyta</taxon>
        <taxon>Embryophyta</taxon>
        <taxon>Tracheophyta</taxon>
        <taxon>Spermatophyta</taxon>
        <taxon>Magnoliopsida</taxon>
        <taxon>eudicotyledons</taxon>
        <taxon>Gunneridae</taxon>
        <taxon>Pentapetalae</taxon>
        <taxon>asterids</taxon>
        <taxon>campanulids</taxon>
        <taxon>Asterales</taxon>
        <taxon>Asteraceae</taxon>
        <taxon>Asteroideae</taxon>
        <taxon>Heliantheae alliance</taxon>
        <taxon>Millerieae</taxon>
        <taxon>Smallanthus</taxon>
    </lineage>
</organism>
<name>A0ACB9IC49_9ASTR</name>
<comment type="caution">
    <text evidence="1">The sequence shown here is derived from an EMBL/GenBank/DDBJ whole genome shotgun (WGS) entry which is preliminary data.</text>
</comment>